<keyword evidence="2" id="KW-1185">Reference proteome</keyword>
<dbReference type="EMBL" id="LXQA011188680">
    <property type="protein sequence ID" value="MCI88274.1"/>
    <property type="molecule type" value="Genomic_DNA"/>
</dbReference>
<evidence type="ECO:0000313" key="2">
    <source>
        <dbReference type="Proteomes" id="UP000265520"/>
    </source>
</evidence>
<sequence length="51" mass="5710">MSKILGSLMTDVPYVEYDVSLMRAVASFTDTLSNLFRVKVEFVNTYASIEG</sequence>
<accession>A0A392VIQ6</accession>
<dbReference type="AlphaFoldDB" id="A0A392VIQ6"/>
<feature type="non-terminal residue" evidence="1">
    <location>
        <position position="51"/>
    </location>
</feature>
<reference evidence="1 2" key="1">
    <citation type="journal article" date="2018" name="Front. Plant Sci.">
        <title>Red Clover (Trifolium pratense) and Zigzag Clover (T. medium) - A Picture of Genomic Similarities and Differences.</title>
        <authorList>
            <person name="Dluhosova J."/>
            <person name="Istvanek J."/>
            <person name="Nedelnik J."/>
            <person name="Repkova J."/>
        </authorList>
    </citation>
    <scope>NUCLEOTIDE SEQUENCE [LARGE SCALE GENOMIC DNA]</scope>
    <source>
        <strain evidence="2">cv. 10/8</strain>
        <tissue evidence="1">Leaf</tissue>
    </source>
</reference>
<proteinExistence type="predicted"/>
<name>A0A392VIQ6_9FABA</name>
<comment type="caution">
    <text evidence="1">The sequence shown here is derived from an EMBL/GenBank/DDBJ whole genome shotgun (WGS) entry which is preliminary data.</text>
</comment>
<dbReference type="Proteomes" id="UP000265520">
    <property type="component" value="Unassembled WGS sequence"/>
</dbReference>
<evidence type="ECO:0000313" key="1">
    <source>
        <dbReference type="EMBL" id="MCI88274.1"/>
    </source>
</evidence>
<organism evidence="1 2">
    <name type="scientific">Trifolium medium</name>
    <dbReference type="NCBI Taxonomy" id="97028"/>
    <lineage>
        <taxon>Eukaryota</taxon>
        <taxon>Viridiplantae</taxon>
        <taxon>Streptophyta</taxon>
        <taxon>Embryophyta</taxon>
        <taxon>Tracheophyta</taxon>
        <taxon>Spermatophyta</taxon>
        <taxon>Magnoliopsida</taxon>
        <taxon>eudicotyledons</taxon>
        <taxon>Gunneridae</taxon>
        <taxon>Pentapetalae</taxon>
        <taxon>rosids</taxon>
        <taxon>fabids</taxon>
        <taxon>Fabales</taxon>
        <taxon>Fabaceae</taxon>
        <taxon>Papilionoideae</taxon>
        <taxon>50 kb inversion clade</taxon>
        <taxon>NPAAA clade</taxon>
        <taxon>Hologalegina</taxon>
        <taxon>IRL clade</taxon>
        <taxon>Trifolieae</taxon>
        <taxon>Trifolium</taxon>
    </lineage>
</organism>
<protein>
    <submittedName>
        <fullName evidence="1">Auxin transport protein BIG</fullName>
    </submittedName>
</protein>